<name>A0ABU2RKQ6_9ACTN</name>
<keyword evidence="2" id="KW-0479">Metal-binding</keyword>
<dbReference type="InterPro" id="IPR001128">
    <property type="entry name" value="Cyt_P450"/>
</dbReference>
<keyword evidence="2" id="KW-0503">Monooxygenase</keyword>
<dbReference type="Gene3D" id="1.10.630.10">
    <property type="entry name" value="Cytochrome P450"/>
    <property type="match status" value="1"/>
</dbReference>
<comment type="similarity">
    <text evidence="1 2">Belongs to the cytochrome P450 family.</text>
</comment>
<dbReference type="PRINTS" id="PR00385">
    <property type="entry name" value="P450"/>
</dbReference>
<feature type="region of interest" description="Disordered" evidence="3">
    <location>
        <begin position="1"/>
        <end position="20"/>
    </location>
</feature>
<dbReference type="PROSITE" id="PS00086">
    <property type="entry name" value="CYTOCHROME_P450"/>
    <property type="match status" value="1"/>
</dbReference>
<evidence type="ECO:0000256" key="2">
    <source>
        <dbReference type="RuleBase" id="RU000461"/>
    </source>
</evidence>
<dbReference type="InterPro" id="IPR036396">
    <property type="entry name" value="Cyt_P450_sf"/>
</dbReference>
<evidence type="ECO:0000256" key="3">
    <source>
        <dbReference type="SAM" id="MobiDB-lite"/>
    </source>
</evidence>
<dbReference type="Pfam" id="PF00067">
    <property type="entry name" value="p450"/>
    <property type="match status" value="1"/>
</dbReference>
<dbReference type="RefSeq" id="WP_311657441.1">
    <property type="nucleotide sequence ID" value="NZ_JAVREX010000006.1"/>
</dbReference>
<proteinExistence type="inferred from homology"/>
<gene>
    <name evidence="4" type="ORF">RM649_17515</name>
</gene>
<dbReference type="PANTHER" id="PTHR46696">
    <property type="entry name" value="P450, PUTATIVE (EUROFUNG)-RELATED"/>
    <property type="match status" value="1"/>
</dbReference>
<dbReference type="SUPFAM" id="SSF48264">
    <property type="entry name" value="Cytochrome P450"/>
    <property type="match status" value="1"/>
</dbReference>
<feature type="region of interest" description="Disordered" evidence="3">
    <location>
        <begin position="78"/>
        <end position="98"/>
    </location>
</feature>
<dbReference type="PANTHER" id="PTHR46696:SF1">
    <property type="entry name" value="CYTOCHROME P450 YJIB-RELATED"/>
    <property type="match status" value="1"/>
</dbReference>
<keyword evidence="5" id="KW-1185">Reference proteome</keyword>
<comment type="caution">
    <text evidence="4">The sequence shown here is derived from an EMBL/GenBank/DDBJ whole genome shotgun (WGS) entry which is preliminary data.</text>
</comment>
<dbReference type="Proteomes" id="UP001183777">
    <property type="component" value="Unassembled WGS sequence"/>
</dbReference>
<keyword evidence="2" id="KW-0349">Heme</keyword>
<dbReference type="InterPro" id="IPR002397">
    <property type="entry name" value="Cyt_P450_B"/>
</dbReference>
<evidence type="ECO:0000313" key="5">
    <source>
        <dbReference type="Proteomes" id="UP001183777"/>
    </source>
</evidence>
<dbReference type="PRINTS" id="PR00359">
    <property type="entry name" value="BP450"/>
</dbReference>
<evidence type="ECO:0000313" key="4">
    <source>
        <dbReference type="EMBL" id="MDT0429430.1"/>
    </source>
</evidence>
<reference evidence="5" key="1">
    <citation type="submission" date="2023-07" db="EMBL/GenBank/DDBJ databases">
        <title>30 novel species of actinomycetes from the DSMZ collection.</title>
        <authorList>
            <person name="Nouioui I."/>
        </authorList>
    </citation>
    <scope>NUCLEOTIDE SEQUENCE [LARGE SCALE GENOMIC DNA]</scope>
    <source>
        <strain evidence="5">DSM 41770</strain>
    </source>
</reference>
<evidence type="ECO:0000256" key="1">
    <source>
        <dbReference type="ARBA" id="ARBA00010617"/>
    </source>
</evidence>
<accession>A0ABU2RKQ6</accession>
<dbReference type="InterPro" id="IPR017972">
    <property type="entry name" value="Cyt_P450_CS"/>
</dbReference>
<keyword evidence="2" id="KW-0408">Iron</keyword>
<sequence>MTTHPRAATDIPAFPAPRSPVCPFDPSPGMRALSDRGPVTRVRSWGDSTPWAVTGHAEQRALLADPRLSVDFSNPGFPSPVDPRHHRGGGSTDLSFVGMDDPEHARLRRMVSGAFTLKRVEALRPAVQRMTDTFIDRMLAGPKPADLVQALALPLPSLVISDLLGVPYEDHAFFQRNSGTLVSAVATGEERHAAHTALAEYLDDLVGQKTAEPADDLLSTLGRQVRAGELTRREAATMGVLLLLGGHETTANMISLGTLLLLHHPDQLAAVRDAEDPQVVVGAVEELLRYLSIVHLGRRRTALEDIEIAGQTIAAGEGVILLGELANRDPQVFEDPDRLDITRNARRHQAFGAGAHHCVGQPLARLELQVVYPTLLRRVPTLRPAVPLEDTRFKYDTVIYGLHELPVTW</sequence>
<dbReference type="CDD" id="cd11030">
    <property type="entry name" value="CYP105-like"/>
    <property type="match status" value="1"/>
</dbReference>
<keyword evidence="2" id="KW-0560">Oxidoreductase</keyword>
<protein>
    <submittedName>
        <fullName evidence="4">Cytochrome P450</fullName>
    </submittedName>
</protein>
<organism evidence="4 5">
    <name type="scientific">Streptomyces salyersiae</name>
    <dbReference type="NCBI Taxonomy" id="3075530"/>
    <lineage>
        <taxon>Bacteria</taxon>
        <taxon>Bacillati</taxon>
        <taxon>Actinomycetota</taxon>
        <taxon>Actinomycetes</taxon>
        <taxon>Kitasatosporales</taxon>
        <taxon>Streptomycetaceae</taxon>
        <taxon>Streptomyces</taxon>
    </lineage>
</organism>
<dbReference type="EMBL" id="JAVREX010000006">
    <property type="protein sequence ID" value="MDT0429430.1"/>
    <property type="molecule type" value="Genomic_DNA"/>
</dbReference>